<dbReference type="GO" id="GO:0012505">
    <property type="term" value="C:endomembrane system"/>
    <property type="evidence" value="ECO:0007669"/>
    <property type="project" value="UniProtKB-SubCell"/>
</dbReference>
<proteinExistence type="inferred from homology"/>
<name>A0A1I4IA82_9ACTN</name>
<dbReference type="RefSeq" id="WP_093851674.1">
    <property type="nucleotide sequence ID" value="NZ_FOSG01000020.1"/>
</dbReference>
<comment type="subcellular location">
    <subcellularLocation>
        <location evidence="9">Cell membrane</location>
        <topology evidence="9">Multi-pass membrane protein</topology>
    </subcellularLocation>
    <subcellularLocation>
        <location evidence="1">Endomembrane system</location>
        <topology evidence="1">Multi-pass membrane protein</topology>
    </subcellularLocation>
</comment>
<feature type="region of interest" description="Disordered" evidence="10">
    <location>
        <begin position="782"/>
        <end position="835"/>
    </location>
</feature>
<comment type="catalytic activity">
    <reaction evidence="9">
        <text>diphosphate + H2O + H(+)(in) = 2 phosphate + 2 H(+)(out)</text>
        <dbReference type="Rhea" id="RHEA:13973"/>
        <dbReference type="ChEBI" id="CHEBI:15377"/>
        <dbReference type="ChEBI" id="CHEBI:15378"/>
        <dbReference type="ChEBI" id="CHEBI:33019"/>
        <dbReference type="ChEBI" id="CHEBI:43474"/>
        <dbReference type="EC" id="7.1.3.1"/>
    </reaction>
</comment>
<evidence type="ECO:0000256" key="5">
    <source>
        <dbReference type="ARBA" id="ARBA00022967"/>
    </source>
</evidence>
<feature type="compositionally biased region" description="Low complexity" evidence="10">
    <location>
        <begin position="823"/>
        <end position="835"/>
    </location>
</feature>
<keyword evidence="2 9" id="KW-0813">Transport</keyword>
<protein>
    <recommendedName>
        <fullName evidence="9">K(+)-insensitive pyrophosphate-energized proton pump</fullName>
        <ecNumber evidence="9">7.1.3.1</ecNumber>
    </recommendedName>
    <alternativeName>
        <fullName evidence="9">Membrane-bound proton-translocating pyrophosphatase</fullName>
    </alternativeName>
    <alternativeName>
        <fullName evidence="9">Pyrophosphate-energized inorganic pyrophosphatase</fullName>
        <shortName evidence="9">H(+)-PPase</shortName>
    </alternativeName>
</protein>
<feature type="transmembrane region" description="Helical" evidence="9">
    <location>
        <begin position="570"/>
        <end position="591"/>
    </location>
</feature>
<feature type="site" description="Determinant of potassium independence" evidence="9">
    <location>
        <position position="518"/>
    </location>
</feature>
<evidence type="ECO:0000313" key="12">
    <source>
        <dbReference type="Proteomes" id="UP000198928"/>
    </source>
</evidence>
<reference evidence="12" key="1">
    <citation type="submission" date="2016-10" db="EMBL/GenBank/DDBJ databases">
        <authorList>
            <person name="Varghese N."/>
            <person name="Submissions S."/>
        </authorList>
    </citation>
    <scope>NUCLEOTIDE SEQUENCE [LARGE SCALE GENOMIC DNA]</scope>
    <source>
        <strain evidence="12">PL19</strain>
    </source>
</reference>
<dbReference type="HAMAP" id="MF_01129">
    <property type="entry name" value="PPase_energized_pump"/>
    <property type="match status" value="1"/>
</dbReference>
<feature type="transmembrane region" description="Helical" evidence="9">
    <location>
        <begin position="272"/>
        <end position="290"/>
    </location>
</feature>
<feature type="compositionally biased region" description="Gly residues" evidence="10">
    <location>
        <begin position="790"/>
        <end position="801"/>
    </location>
</feature>
<dbReference type="EC" id="7.1.3.1" evidence="9"/>
<feature type="transmembrane region" description="Helical" evidence="9">
    <location>
        <begin position="174"/>
        <end position="196"/>
    </location>
</feature>
<dbReference type="OrthoDB" id="9808652at2"/>
<evidence type="ECO:0000256" key="7">
    <source>
        <dbReference type="ARBA" id="ARBA00023065"/>
    </source>
</evidence>
<feature type="transmembrane region" description="Helical" evidence="9">
    <location>
        <begin position="728"/>
        <end position="748"/>
    </location>
</feature>
<feature type="transmembrane region" description="Helical" evidence="9">
    <location>
        <begin position="83"/>
        <end position="102"/>
    </location>
</feature>
<dbReference type="NCBIfam" id="NF001952">
    <property type="entry name" value="PRK00733.1-4"/>
    <property type="match status" value="1"/>
</dbReference>
<evidence type="ECO:0000313" key="11">
    <source>
        <dbReference type="EMBL" id="SFL50671.1"/>
    </source>
</evidence>
<keyword evidence="3 9" id="KW-0812">Transmembrane</keyword>
<feature type="transmembrane region" description="Helical" evidence="9">
    <location>
        <begin position="754"/>
        <end position="774"/>
    </location>
</feature>
<accession>A0A1I4IA82</accession>
<keyword evidence="9" id="KW-1003">Cell membrane</keyword>
<dbReference type="GO" id="GO:0000287">
    <property type="term" value="F:magnesium ion binding"/>
    <property type="evidence" value="ECO:0007669"/>
    <property type="project" value="UniProtKB-UniRule"/>
</dbReference>
<keyword evidence="12" id="KW-1185">Reference proteome</keyword>
<feature type="transmembrane region" description="Helical" evidence="9">
    <location>
        <begin position="202"/>
        <end position="219"/>
    </location>
</feature>
<keyword evidence="4 9" id="KW-0460">Magnesium</keyword>
<keyword evidence="9" id="KW-0375">Hydrogen ion transport</keyword>
<organism evidence="11 12">
    <name type="scientific">Streptomyces pini</name>
    <dbReference type="NCBI Taxonomy" id="1520580"/>
    <lineage>
        <taxon>Bacteria</taxon>
        <taxon>Bacillati</taxon>
        <taxon>Actinomycetota</taxon>
        <taxon>Actinomycetes</taxon>
        <taxon>Kitasatosporales</taxon>
        <taxon>Streptomycetaceae</taxon>
        <taxon>Streptomyces</taxon>
    </lineage>
</organism>
<evidence type="ECO:0000256" key="10">
    <source>
        <dbReference type="SAM" id="MobiDB-lite"/>
    </source>
</evidence>
<evidence type="ECO:0000256" key="2">
    <source>
        <dbReference type="ARBA" id="ARBA00022448"/>
    </source>
</evidence>
<comment type="function">
    <text evidence="9">Proton pump that utilizes the energy of pyrophosphate hydrolysis as the driving force for proton movement across the membrane. Generates a proton motive force.</text>
</comment>
<dbReference type="GO" id="GO:0004427">
    <property type="term" value="F:inorganic diphosphate phosphatase activity"/>
    <property type="evidence" value="ECO:0007669"/>
    <property type="project" value="UniProtKB-UniRule"/>
</dbReference>
<dbReference type="NCBIfam" id="TIGR01104">
    <property type="entry name" value="V_PPase"/>
    <property type="match status" value="1"/>
</dbReference>
<sequence>MAGHHTPFQAFQPFQDRLQLADAVLTSGNRGLVLVIALVAAAALVVAVVLVRQVLAAGEGTDSMKEIASAVQEGANAYLARQLRTLGIFAVVVFFLLMLLPADGMGQRIGRSAFFLVGAAFSAATGYIGMWLAVRSNVRVAAAAREATPGEGEPAKDLTEVSHRAMKIAFRTGGVVGMFTVGLGLLGAAVVVLVYAADAPKVLEGFGLGAALIAMFMRVGGGIFTKAADVGADLVGKVEKGIPEDDPRNAATIADNVGDNVGDCAGMAADLFESYAVTLVAALILGTVAFGDSGLAFPLLVPAIGVLTAMVGVFAVAPRRADRSGMTAINRGFFISAVISLALVAVAAFVYLPGSFGELEGVTDTAIAGHDGDPRVFALVSVAIGIVLAALIQQLTGYFTEPSRRPVRDIGKTSLTGPATVVLSGISIGLESAVYTALLIALSVYGAFLLGGASIMLALFAVALAGTGLLTTVGVIVAMDTFGPVSDNAQGIAEMSGDVEGAGAQVLTDLDAVGNTTKAITKGIAIATAVLAAAALFGSYRDAIAGAVSDVGARAGELGLSLDISQPNNLVGLILGASVVFLFSGLAINAVSRSAGSVVFEVRRQFRERPGIMDYSEKPEYGRVVDICTKDALRELATPGLLAVMAPIAVGFTLGVGALGSFLAGAIGAGTLMAVFLANSGGAWDNAKKLVEDGHHGGKGSEAHAATVIGDTVGDPFKDTAGPAINPLLKVMNLVALLIAPAVVQLSYGDDASAGVRAAIAVLALGVIIGAVYVSKRRGIAVGGEDGEGGEGGGKDAGGTAGRTSRAPGSSGSPDTPGPSGPSGPSEPGAPVAAP</sequence>
<feature type="transmembrane region" description="Helical" evidence="9">
    <location>
        <begin position="421"/>
        <end position="448"/>
    </location>
</feature>
<feature type="transmembrane region" description="Helical" evidence="9">
    <location>
        <begin position="376"/>
        <end position="400"/>
    </location>
</feature>
<dbReference type="Proteomes" id="UP000198928">
    <property type="component" value="Unassembled WGS sequence"/>
</dbReference>
<dbReference type="GO" id="GO:0005886">
    <property type="term" value="C:plasma membrane"/>
    <property type="evidence" value="ECO:0007669"/>
    <property type="project" value="UniProtKB-SubCell"/>
</dbReference>
<evidence type="ECO:0000256" key="6">
    <source>
        <dbReference type="ARBA" id="ARBA00022989"/>
    </source>
</evidence>
<comment type="caution">
    <text evidence="9">Lacks conserved residue(s) required for the propagation of feature annotation.</text>
</comment>
<dbReference type="Pfam" id="PF03030">
    <property type="entry name" value="H_PPase"/>
    <property type="match status" value="1"/>
</dbReference>
<gene>
    <name evidence="9" type="primary">hppA</name>
    <name evidence="11" type="ORF">SAMN05192584_12052</name>
</gene>
<evidence type="ECO:0000256" key="8">
    <source>
        <dbReference type="ARBA" id="ARBA00023136"/>
    </source>
</evidence>
<comment type="similarity">
    <text evidence="9">Belongs to the H(+)-translocating pyrophosphatase (TC 3.A.10) family. K(+)-insensitive subfamily.</text>
</comment>
<feature type="transmembrane region" description="Helical" evidence="9">
    <location>
        <begin position="296"/>
        <end position="317"/>
    </location>
</feature>
<dbReference type="NCBIfam" id="NF001960">
    <property type="entry name" value="PRK00733.3-5"/>
    <property type="match status" value="1"/>
</dbReference>
<feature type="transmembrane region" description="Helical" evidence="9">
    <location>
        <begin position="32"/>
        <end position="55"/>
    </location>
</feature>
<evidence type="ECO:0000256" key="9">
    <source>
        <dbReference type="HAMAP-Rule" id="MF_01129"/>
    </source>
</evidence>
<feature type="transmembrane region" description="Helical" evidence="9">
    <location>
        <begin position="648"/>
        <end position="678"/>
    </location>
</feature>
<keyword evidence="6 9" id="KW-1133">Transmembrane helix</keyword>
<dbReference type="GO" id="GO:0009678">
    <property type="term" value="F:diphosphate hydrolysis-driven proton transmembrane transporter activity"/>
    <property type="evidence" value="ECO:0007669"/>
    <property type="project" value="UniProtKB-UniRule"/>
</dbReference>
<comment type="subunit">
    <text evidence="9">Homodimer.</text>
</comment>
<evidence type="ECO:0000256" key="4">
    <source>
        <dbReference type="ARBA" id="ARBA00022842"/>
    </source>
</evidence>
<keyword evidence="8 9" id="KW-0472">Membrane</keyword>
<dbReference type="InterPro" id="IPR004131">
    <property type="entry name" value="PPase-energised_H-pump"/>
</dbReference>
<comment type="cofactor">
    <cofactor evidence="9">
        <name>Mg(2+)</name>
        <dbReference type="ChEBI" id="CHEBI:18420"/>
    </cofactor>
</comment>
<feature type="transmembrane region" description="Helical" evidence="9">
    <location>
        <begin position="329"/>
        <end position="352"/>
    </location>
</feature>
<dbReference type="PANTHER" id="PTHR31998">
    <property type="entry name" value="K(+)-INSENSITIVE PYROPHOSPHATE-ENERGIZED PROTON PUMP"/>
    <property type="match status" value="1"/>
</dbReference>
<evidence type="ECO:0000256" key="3">
    <source>
        <dbReference type="ARBA" id="ARBA00022692"/>
    </source>
</evidence>
<dbReference type="EMBL" id="FOSG01000020">
    <property type="protein sequence ID" value="SFL50671.1"/>
    <property type="molecule type" value="Genomic_DNA"/>
</dbReference>
<feature type="transmembrane region" description="Helical" evidence="9">
    <location>
        <begin position="114"/>
        <end position="134"/>
    </location>
</feature>
<keyword evidence="7 9" id="KW-0406">Ion transport</keyword>
<evidence type="ECO:0000256" key="1">
    <source>
        <dbReference type="ARBA" id="ARBA00004127"/>
    </source>
</evidence>
<feature type="transmembrane region" description="Helical" evidence="9">
    <location>
        <begin position="454"/>
        <end position="478"/>
    </location>
</feature>
<dbReference type="PIRSF" id="PIRSF001265">
    <property type="entry name" value="H+-PPase"/>
    <property type="match status" value="1"/>
</dbReference>
<keyword evidence="5 9" id="KW-1278">Translocase</keyword>
<dbReference type="AlphaFoldDB" id="A0A1I4IA82"/>